<keyword evidence="4" id="KW-1185">Reference proteome</keyword>
<keyword evidence="2" id="KW-0460">Magnesium</keyword>
<dbReference type="SUPFAM" id="SSF64005">
    <property type="entry name" value="Undecaprenyl diphosphate synthase"/>
    <property type="match status" value="1"/>
</dbReference>
<dbReference type="OrthoDB" id="4191603at2"/>
<accession>A0A6N8G4F1</accession>
<keyword evidence="1 2" id="KW-0808">Transferase</keyword>
<dbReference type="AlphaFoldDB" id="A0A6N8G4F1"/>
<dbReference type="Proteomes" id="UP000441797">
    <property type="component" value="Unassembled WGS sequence"/>
</dbReference>
<feature type="binding site" evidence="2">
    <location>
        <position position="63"/>
    </location>
    <ligand>
        <name>substrate</name>
    </ligand>
</feature>
<evidence type="ECO:0000313" key="4">
    <source>
        <dbReference type="Proteomes" id="UP000441797"/>
    </source>
</evidence>
<dbReference type="GO" id="GO:0000287">
    <property type="term" value="F:magnesium ion binding"/>
    <property type="evidence" value="ECO:0007669"/>
    <property type="project" value="UniProtKB-UniRule"/>
</dbReference>
<feature type="binding site" evidence="2">
    <location>
        <begin position="182"/>
        <end position="184"/>
    </location>
    <ligand>
        <name>substrate</name>
    </ligand>
</feature>
<feature type="binding site" evidence="2">
    <location>
        <position position="61"/>
    </location>
    <ligand>
        <name>substrate</name>
    </ligand>
</feature>
<feature type="binding site" evidence="2">
    <location>
        <position position="176"/>
    </location>
    <ligand>
        <name>substrate</name>
    </ligand>
</feature>
<reference evidence="3 4" key="1">
    <citation type="journal article" date="2019" name="Front. Microbiol.">
        <title>Genomic Features for Desiccation Tolerance and Sugar Biosynthesis in the Extremophile Gloeocapsopsis sp. UTEX B3054.</title>
        <authorList>
            <person name="Urrejola C."/>
            <person name="Alcorta J."/>
            <person name="Salas L."/>
            <person name="Vasquez M."/>
            <person name="Polz M.F."/>
            <person name="Vicuna R."/>
            <person name="Diez B."/>
        </authorList>
    </citation>
    <scope>NUCLEOTIDE SEQUENCE [LARGE SCALE GENOMIC DNA]</scope>
    <source>
        <strain evidence="3 4">1H9</strain>
    </source>
</reference>
<organism evidence="3 4">
    <name type="scientific">Gloeocapsopsis dulcis AAB1 = 1H9</name>
    <dbReference type="NCBI Taxonomy" id="1433147"/>
    <lineage>
        <taxon>Bacteria</taxon>
        <taxon>Bacillati</taxon>
        <taxon>Cyanobacteriota</taxon>
        <taxon>Cyanophyceae</taxon>
        <taxon>Oscillatoriophycideae</taxon>
        <taxon>Chroococcales</taxon>
        <taxon>Chroococcaceae</taxon>
        <taxon>Gloeocapsopsis</taxon>
        <taxon>Gloeocapsopsis dulcis</taxon>
    </lineage>
</organism>
<dbReference type="RefSeq" id="WP_105222101.1">
    <property type="nucleotide sequence ID" value="NZ_CAWNSU010000132.1"/>
</dbReference>
<feature type="binding site" evidence="2">
    <location>
        <position position="29"/>
    </location>
    <ligand>
        <name>substrate</name>
    </ligand>
</feature>
<dbReference type="InterPro" id="IPR001441">
    <property type="entry name" value="UPP_synth-like"/>
</dbReference>
<dbReference type="PANTHER" id="PTHR10291">
    <property type="entry name" value="DEHYDRODOLICHYL DIPHOSPHATE SYNTHASE FAMILY MEMBER"/>
    <property type="match status" value="1"/>
</dbReference>
<dbReference type="HAMAP" id="MF_01139">
    <property type="entry name" value="ISPT"/>
    <property type="match status" value="1"/>
</dbReference>
<evidence type="ECO:0000313" key="3">
    <source>
        <dbReference type="EMBL" id="MUL39225.1"/>
    </source>
</evidence>
<evidence type="ECO:0000256" key="1">
    <source>
        <dbReference type="ARBA" id="ARBA00022679"/>
    </source>
</evidence>
<comment type="function">
    <text evidence="2">Catalyzes the condensation of isopentenyl diphosphate (IPP) with allylic pyrophosphates generating different type of terpenoids.</text>
</comment>
<evidence type="ECO:0000256" key="2">
    <source>
        <dbReference type="HAMAP-Rule" id="MF_01139"/>
    </source>
</evidence>
<dbReference type="Gene3D" id="3.40.1180.10">
    <property type="entry name" value="Decaprenyl diphosphate synthase-like"/>
    <property type="match status" value="1"/>
</dbReference>
<feature type="binding site" evidence="2">
    <location>
        <begin position="57"/>
        <end position="59"/>
    </location>
    <ligand>
        <name>substrate</name>
    </ligand>
</feature>
<dbReference type="InterPro" id="IPR036424">
    <property type="entry name" value="UPP_synth-like_sf"/>
</dbReference>
<dbReference type="PANTHER" id="PTHR10291:SF0">
    <property type="entry name" value="DEHYDRODOLICHYL DIPHOSPHATE SYNTHASE 2"/>
    <property type="match status" value="1"/>
</dbReference>
<feature type="active site" evidence="2">
    <location>
        <position position="12"/>
    </location>
</feature>
<proteinExistence type="inferred from homology"/>
<sequence length="224" mass="25615">MYIPKHIGFIMDGNGRWALQRGLPRSAGHCAGIVHILDILDICHDFEISTVSAYVWSTENWERPIDEVQALMTSIEELGPHLASELHSRKVRILHTGSRQGVSESVLKVIDDAVELTKMHKHRVLNLAFNYGGRAEIIEAVRKVVIQQSQLEEITQETFARFLYTAELPDLDLVIRAGGERRLSNYFLWQSAYAQLYFTESLWPALSYQDVKNAVDHYNYKLSS</sequence>
<feature type="active site" description="Proton acceptor" evidence="2">
    <location>
        <position position="60"/>
    </location>
</feature>
<dbReference type="GO" id="GO:0016094">
    <property type="term" value="P:polyprenol biosynthetic process"/>
    <property type="evidence" value="ECO:0007669"/>
    <property type="project" value="TreeGrafter"/>
</dbReference>
<dbReference type="CDD" id="cd00475">
    <property type="entry name" value="Cis_IPPS"/>
    <property type="match status" value="1"/>
</dbReference>
<name>A0A6N8G4F1_9CHRO</name>
<comment type="similarity">
    <text evidence="2">Belongs to the UPP synthase family.</text>
</comment>
<feature type="binding site" evidence="2">
    <location>
        <position position="25"/>
    </location>
    <ligand>
        <name>substrate</name>
    </ligand>
</feature>
<comment type="subunit">
    <text evidence="2">Homodimer.</text>
</comment>
<dbReference type="NCBIfam" id="TIGR00055">
    <property type="entry name" value="uppS"/>
    <property type="match status" value="1"/>
</dbReference>
<feature type="binding site" evidence="2">
    <location>
        <begin position="13"/>
        <end position="16"/>
    </location>
    <ligand>
        <name>substrate</name>
    </ligand>
</feature>
<dbReference type="EC" id="2.5.1.-" evidence="2"/>
<feature type="binding site" evidence="2">
    <location>
        <position position="17"/>
    </location>
    <ligand>
        <name>substrate</name>
    </ligand>
</feature>
<comment type="caution">
    <text evidence="2">Lacks conserved residue(s) required for the propagation of feature annotation.</text>
</comment>
<dbReference type="EMBL" id="NAPY01000067">
    <property type="protein sequence ID" value="MUL39225.1"/>
    <property type="molecule type" value="Genomic_DNA"/>
</dbReference>
<dbReference type="GO" id="GO:0045547">
    <property type="term" value="F:ditrans,polycis-polyprenyl diphosphate synthase [(2E,6E)-farnesyl diphosphate specific] activity"/>
    <property type="evidence" value="ECO:0007669"/>
    <property type="project" value="TreeGrafter"/>
</dbReference>
<comment type="caution">
    <text evidence="3">The sequence shown here is derived from an EMBL/GenBank/DDBJ whole genome shotgun (WGS) entry which is preliminary data.</text>
</comment>
<comment type="cofactor">
    <cofactor evidence="2">
        <name>Mg(2+)</name>
        <dbReference type="ChEBI" id="CHEBI:18420"/>
    </cofactor>
    <text evidence="2">Binds 2 magnesium ions per subunit.</text>
</comment>
<keyword evidence="2" id="KW-0479">Metal-binding</keyword>
<feature type="binding site" evidence="2">
    <location>
        <position position="12"/>
    </location>
    <ligand>
        <name>Mg(2+)</name>
        <dbReference type="ChEBI" id="CHEBI:18420"/>
    </ligand>
</feature>
<gene>
    <name evidence="3" type="ORF">BWI75_23730</name>
</gene>
<protein>
    <recommendedName>
        <fullName evidence="2">Isoprenyl transferase</fullName>
        <ecNumber evidence="2">2.5.1.-</ecNumber>
    </recommendedName>
</protein>
<dbReference type="Pfam" id="PF01255">
    <property type="entry name" value="Prenyltransf"/>
    <property type="match status" value="1"/>
</dbReference>